<sequence>MALTAPPMWQHQQEALKDLEAELSSARRVTNIMACGTGKTRVGAETAQLVSPSEPVLIVVPTLDLIAQALSAWLEALGREALGHVIAVCGDSEVTDRETADDLAALQIDVTSDPGRLADLLRTRRGRSTVAITYQSLPKLVDSHRYPGVQPWKLIVVDEAHRSAGLKNRPWSVLHDDDLVPAIKRLYMTATPRLVSVRDGDLSEVVSMDDERVFGRVGHRLTFAKARERKLLADYRFIVSIVTDEEMHRLATERDASTFLQLGRSAMSATMLARQVAVLRAAREFKVQRMLTYHRLVADARWFAQTLPAADALLGLADTLTTGFVRGSQNRAQRRAELGKLANESLDRVVISNARVLSEGYDAPAVDGVAFIDPRKSTIDTVQAIGRALRLGGKTDKTAYIFVPVLLEPGQDPVSALQGSAYAPVWQVVSALAAHDEALGAELEARRRDLGRDYQPGKALMELPAWLQVHGIPVPHRFAQAITVKAIRSTTPSWEEHVGAAAAYADQHGDLLVRTDFVTESGLALGQWICWVRTLNIDGSLSPARRAQLDEIGMIWDVPDERWTRRLEAAAKYRAEHGDLRIPHSYVTPGPDPIRLGVWIMSLRDRQEELSDRRRKELDELGMVWTSMTAEEWKQGMQAARAYHQRHGHLHAPRDHVEESQDDSEGFPLGLWLVGRRIKHKRMSPEKRAELDALGMTWSLRDDSWSRHFEAAQAYHSRHGNLDMPAKHVEHLPTGDVRLGAWLCRQRRAIDAGRLNAEHTAALDGLGVNIRASERAWQQGLAVARLYHAEFGSLHMRAKQTFTDSDGAEFKLGPWIRRVRDRRTHGRLTPNQISELDELGMNWNVN</sequence>
<accession>A0ABT6M550</accession>
<keyword evidence="3" id="KW-0547">Nucleotide-binding</keyword>
<keyword evidence="3" id="KW-0347">Helicase</keyword>
<evidence type="ECO:0000313" key="4">
    <source>
        <dbReference type="Proteomes" id="UP001160499"/>
    </source>
</evidence>
<dbReference type="InterPro" id="IPR006935">
    <property type="entry name" value="Helicase/UvrB_N"/>
</dbReference>
<dbReference type="Gene3D" id="6.10.140.530">
    <property type="match status" value="5"/>
</dbReference>
<keyword evidence="3" id="KW-0067">ATP-binding</keyword>
<dbReference type="Proteomes" id="UP001160499">
    <property type="component" value="Unassembled WGS sequence"/>
</dbReference>
<gene>
    <name evidence="3" type="ORF">M2283_010101</name>
</gene>
<dbReference type="PROSITE" id="PS51194">
    <property type="entry name" value="HELICASE_CTER"/>
    <property type="match status" value="1"/>
</dbReference>
<feature type="domain" description="Helicase ATP-binding" evidence="1">
    <location>
        <begin position="20"/>
        <end position="210"/>
    </location>
</feature>
<evidence type="ECO:0000259" key="2">
    <source>
        <dbReference type="PROSITE" id="PS51194"/>
    </source>
</evidence>
<dbReference type="EMBL" id="JARXVH010000042">
    <property type="protein sequence ID" value="MDH6222749.1"/>
    <property type="molecule type" value="Genomic_DNA"/>
</dbReference>
<feature type="domain" description="Helicase C-terminal" evidence="2">
    <location>
        <begin position="286"/>
        <end position="451"/>
    </location>
</feature>
<dbReference type="SMART" id="SM00487">
    <property type="entry name" value="DEXDc"/>
    <property type="match status" value="1"/>
</dbReference>
<evidence type="ECO:0000259" key="1">
    <source>
        <dbReference type="PROSITE" id="PS51192"/>
    </source>
</evidence>
<evidence type="ECO:0000313" key="3">
    <source>
        <dbReference type="EMBL" id="MDH6222749.1"/>
    </source>
</evidence>
<comment type="caution">
    <text evidence="3">The sequence shown here is derived from an EMBL/GenBank/DDBJ whole genome shotgun (WGS) entry which is preliminary data.</text>
</comment>
<keyword evidence="4" id="KW-1185">Reference proteome</keyword>
<dbReference type="Pfam" id="PF03457">
    <property type="entry name" value="HA"/>
    <property type="match status" value="5"/>
</dbReference>
<dbReference type="PANTHER" id="PTHR33418:SF1">
    <property type="entry name" value="HELICASE-ASSOCIATED DOMAIN-CONTAINING PROTEIN"/>
    <property type="match status" value="1"/>
</dbReference>
<dbReference type="SMART" id="SM00490">
    <property type="entry name" value="HELICc"/>
    <property type="match status" value="1"/>
</dbReference>
<dbReference type="RefSeq" id="WP_280883343.1">
    <property type="nucleotide sequence ID" value="NZ_JARXVH010000042.1"/>
</dbReference>
<keyword evidence="3" id="KW-0378">Hydrolase</keyword>
<dbReference type="InterPro" id="IPR014001">
    <property type="entry name" value="Helicase_ATP-bd"/>
</dbReference>
<dbReference type="PANTHER" id="PTHR33418">
    <property type="entry name" value="HELICASE-ASSOCIATED"/>
    <property type="match status" value="1"/>
</dbReference>
<proteinExistence type="predicted"/>
<dbReference type="Pfam" id="PF00271">
    <property type="entry name" value="Helicase_C"/>
    <property type="match status" value="1"/>
</dbReference>
<dbReference type="CDD" id="cd18785">
    <property type="entry name" value="SF2_C"/>
    <property type="match status" value="1"/>
</dbReference>
<organism evidence="3 4">
    <name type="scientific">Streptomyces pseudovenezuelae</name>
    <dbReference type="NCBI Taxonomy" id="67350"/>
    <lineage>
        <taxon>Bacteria</taxon>
        <taxon>Bacillati</taxon>
        <taxon>Actinomycetota</taxon>
        <taxon>Actinomycetes</taxon>
        <taxon>Kitasatosporales</taxon>
        <taxon>Streptomycetaceae</taxon>
        <taxon>Streptomyces</taxon>
        <taxon>Streptomyces aurantiacus group</taxon>
    </lineage>
</organism>
<dbReference type="InterPro" id="IPR027417">
    <property type="entry name" value="P-loop_NTPase"/>
</dbReference>
<dbReference type="PROSITE" id="PS51192">
    <property type="entry name" value="HELICASE_ATP_BIND_1"/>
    <property type="match status" value="1"/>
</dbReference>
<reference evidence="3 4" key="1">
    <citation type="submission" date="2023-04" db="EMBL/GenBank/DDBJ databases">
        <title>Forest soil microbial communities from Buena Vista Peninsula, Colon Province, Panama.</title>
        <authorList>
            <person name="Bouskill N."/>
        </authorList>
    </citation>
    <scope>NUCLEOTIDE SEQUENCE [LARGE SCALE GENOMIC DNA]</scope>
    <source>
        <strain evidence="3 4">GGS1</strain>
    </source>
</reference>
<protein>
    <submittedName>
        <fullName evidence="3">Superfamily II DNA or RNA helicase</fullName>
    </submittedName>
</protein>
<dbReference type="Gene3D" id="3.40.50.300">
    <property type="entry name" value="P-loop containing nucleotide triphosphate hydrolases"/>
    <property type="match status" value="2"/>
</dbReference>
<dbReference type="InterPro" id="IPR005114">
    <property type="entry name" value="Helicase_assoc"/>
</dbReference>
<dbReference type="GO" id="GO:0004386">
    <property type="term" value="F:helicase activity"/>
    <property type="evidence" value="ECO:0007669"/>
    <property type="project" value="UniProtKB-KW"/>
</dbReference>
<dbReference type="Pfam" id="PF04851">
    <property type="entry name" value="ResIII"/>
    <property type="match status" value="1"/>
</dbReference>
<dbReference type="SUPFAM" id="SSF52540">
    <property type="entry name" value="P-loop containing nucleoside triphosphate hydrolases"/>
    <property type="match status" value="1"/>
</dbReference>
<name>A0ABT6M550_9ACTN</name>
<dbReference type="InterPro" id="IPR001650">
    <property type="entry name" value="Helicase_C-like"/>
</dbReference>